<keyword evidence="3" id="KW-1185">Reference proteome</keyword>
<dbReference type="Proteomes" id="UP000316706">
    <property type="component" value="Unassembled WGS sequence"/>
</dbReference>
<accession>A0A543I9E6</accession>
<reference evidence="2 3" key="1">
    <citation type="submission" date="2019-06" db="EMBL/GenBank/DDBJ databases">
        <title>Sequencing the genomes of 1000 actinobacteria strains.</title>
        <authorList>
            <person name="Klenk H.-P."/>
        </authorList>
    </citation>
    <scope>NUCLEOTIDE SEQUENCE [LARGE SCALE GENOMIC DNA]</scope>
    <source>
        <strain evidence="2 3">DSM 45043</strain>
    </source>
</reference>
<evidence type="ECO:0000313" key="2">
    <source>
        <dbReference type="EMBL" id="TQM67193.1"/>
    </source>
</evidence>
<protein>
    <recommendedName>
        <fullName evidence="4">DUF4352 domain-containing protein</fullName>
    </recommendedName>
</protein>
<feature type="region of interest" description="Disordered" evidence="1">
    <location>
        <begin position="177"/>
        <end position="199"/>
    </location>
</feature>
<name>A0A543I9E6_9ACTN</name>
<dbReference type="EMBL" id="VFPO01000001">
    <property type="protein sequence ID" value="TQM67193.1"/>
    <property type="molecule type" value="Genomic_DNA"/>
</dbReference>
<organism evidence="2 3">
    <name type="scientific">Actinomadura hallensis</name>
    <dbReference type="NCBI Taxonomy" id="337895"/>
    <lineage>
        <taxon>Bacteria</taxon>
        <taxon>Bacillati</taxon>
        <taxon>Actinomycetota</taxon>
        <taxon>Actinomycetes</taxon>
        <taxon>Streptosporangiales</taxon>
        <taxon>Thermomonosporaceae</taxon>
        <taxon>Actinomadura</taxon>
    </lineage>
</organism>
<evidence type="ECO:0000256" key="1">
    <source>
        <dbReference type="SAM" id="MobiDB-lite"/>
    </source>
</evidence>
<proteinExistence type="predicted"/>
<gene>
    <name evidence="2" type="ORF">FHX41_0798</name>
</gene>
<evidence type="ECO:0008006" key="4">
    <source>
        <dbReference type="Google" id="ProtNLM"/>
    </source>
</evidence>
<comment type="caution">
    <text evidence="2">The sequence shown here is derived from an EMBL/GenBank/DDBJ whole genome shotgun (WGS) entry which is preliminary data.</text>
</comment>
<dbReference type="AlphaFoldDB" id="A0A543I9E6"/>
<sequence>MCVLGVLAVIAAVLWVTGGLKETPKQPVKQPGKALDLGLFTVTVRDARIGTADAGFGSERERFLIVRMRVENRGKETEQLGPGGLADGVVALTKTGKWVKPDEVEGTAGGAETDAVQPGLPVEASVMWKMGPADSPRKLTVGLRKWKYEQGFTDSDFNWIVQRENDVLAGRLTLPVAPMTEQPGPEPGASAPRPTVSGP</sequence>
<evidence type="ECO:0000313" key="3">
    <source>
        <dbReference type="Proteomes" id="UP000316706"/>
    </source>
</evidence>